<feature type="region of interest" description="Disordered" evidence="1">
    <location>
        <begin position="70"/>
        <end position="99"/>
    </location>
</feature>
<protein>
    <submittedName>
        <fullName evidence="2">Uncharacterized protein</fullName>
    </submittedName>
</protein>
<gene>
    <name evidence="2" type="ORF">LIER_22184</name>
</gene>
<organism evidence="2 3">
    <name type="scientific">Lithospermum erythrorhizon</name>
    <name type="common">Purple gromwell</name>
    <name type="synonym">Lithospermum officinale var. erythrorhizon</name>
    <dbReference type="NCBI Taxonomy" id="34254"/>
    <lineage>
        <taxon>Eukaryota</taxon>
        <taxon>Viridiplantae</taxon>
        <taxon>Streptophyta</taxon>
        <taxon>Embryophyta</taxon>
        <taxon>Tracheophyta</taxon>
        <taxon>Spermatophyta</taxon>
        <taxon>Magnoliopsida</taxon>
        <taxon>eudicotyledons</taxon>
        <taxon>Gunneridae</taxon>
        <taxon>Pentapetalae</taxon>
        <taxon>asterids</taxon>
        <taxon>lamiids</taxon>
        <taxon>Boraginales</taxon>
        <taxon>Boraginaceae</taxon>
        <taxon>Boraginoideae</taxon>
        <taxon>Lithospermeae</taxon>
        <taxon>Lithospermum</taxon>
    </lineage>
</organism>
<feature type="region of interest" description="Disordered" evidence="1">
    <location>
        <begin position="1"/>
        <end position="52"/>
    </location>
</feature>
<dbReference type="AlphaFoldDB" id="A0AAV3QSV7"/>
<feature type="compositionally biased region" description="Acidic residues" evidence="1">
    <location>
        <begin position="70"/>
        <end position="82"/>
    </location>
</feature>
<evidence type="ECO:0000313" key="3">
    <source>
        <dbReference type="Proteomes" id="UP001454036"/>
    </source>
</evidence>
<comment type="caution">
    <text evidence="2">The sequence shown here is derived from an EMBL/GenBank/DDBJ whole genome shotgun (WGS) entry which is preliminary data.</text>
</comment>
<accession>A0AAV3QSV7</accession>
<reference evidence="2 3" key="1">
    <citation type="submission" date="2024-01" db="EMBL/GenBank/DDBJ databases">
        <title>The complete chloroplast genome sequence of Lithospermum erythrorhizon: insights into the phylogenetic relationship among Boraginaceae species and the maternal lineages of purple gromwells.</title>
        <authorList>
            <person name="Okada T."/>
            <person name="Watanabe K."/>
        </authorList>
    </citation>
    <scope>NUCLEOTIDE SEQUENCE [LARGE SCALE GENOMIC DNA]</scope>
</reference>
<dbReference type="Proteomes" id="UP001454036">
    <property type="component" value="Unassembled WGS sequence"/>
</dbReference>
<evidence type="ECO:0000256" key="1">
    <source>
        <dbReference type="SAM" id="MobiDB-lite"/>
    </source>
</evidence>
<evidence type="ECO:0000313" key="2">
    <source>
        <dbReference type="EMBL" id="GAA0167197.1"/>
    </source>
</evidence>
<feature type="compositionally biased region" description="Polar residues" evidence="1">
    <location>
        <begin position="30"/>
        <end position="39"/>
    </location>
</feature>
<sequence length="293" mass="32235">MKDVDSMNVDIPSVAGTESVTAGTTGEGVTPNNANTSAETAELIEERSKPTIGQGVADTLNVDVEEFEFPEDDEVNDVDDDTVSSAANFCDNDSEIPPPDTFMRFVDTTEIVAEESPKEGEIVSPNNTDVMPVIDSTEQRVDTDARPSVADLGETTVEELVTETMPSVADTCEETIERPSAEAIPDVIGSVVDTIDMTDVELPNTVDITQNHKKFKRRKYQADDDNQIDVQERVVEKQMLENVKPTATDSWHLADVNQGSDDEDVVVVTSKRRTATKNLKMDENRFRLGTREF</sequence>
<dbReference type="EMBL" id="BAABME010006000">
    <property type="protein sequence ID" value="GAA0167197.1"/>
    <property type="molecule type" value="Genomic_DNA"/>
</dbReference>
<keyword evidence="3" id="KW-1185">Reference proteome</keyword>
<proteinExistence type="predicted"/>
<name>A0AAV3QSV7_LITER</name>